<proteinExistence type="predicted"/>
<dbReference type="SUPFAM" id="SSF81383">
    <property type="entry name" value="F-box domain"/>
    <property type="match status" value="1"/>
</dbReference>
<accession>A0A167YQF5</accession>
<dbReference type="AlphaFoldDB" id="A0A167YQF5"/>
<dbReference type="Proteomes" id="UP000076449">
    <property type="component" value="Chromosome I"/>
</dbReference>
<evidence type="ECO:0008006" key="2">
    <source>
        <dbReference type="Google" id="ProtNLM"/>
    </source>
</evidence>
<protein>
    <recommendedName>
        <fullName evidence="2">F-box domain-containing protein</fullName>
    </recommendedName>
</protein>
<organism evidence="1">
    <name type="scientific">Penicillium chrysogenum</name>
    <name type="common">Penicillium notatum</name>
    <dbReference type="NCBI Taxonomy" id="5076"/>
    <lineage>
        <taxon>Eukaryota</taxon>
        <taxon>Fungi</taxon>
        <taxon>Dikarya</taxon>
        <taxon>Ascomycota</taxon>
        <taxon>Pezizomycotina</taxon>
        <taxon>Eurotiomycetes</taxon>
        <taxon>Eurotiomycetidae</taxon>
        <taxon>Eurotiales</taxon>
        <taxon>Aspergillaceae</taxon>
        <taxon>Penicillium</taxon>
        <taxon>Penicillium chrysogenum species complex</taxon>
    </lineage>
</organism>
<name>A0A167YQF5_PENCH</name>
<gene>
    <name evidence="1" type="ORF">EN45_045990</name>
</gene>
<sequence length="382" mass="43811">MGGWEIYCAICSGTFSSQVDMDPEGTDEDCYRYDLLQECNLEWLNEVYPNVPFDNHGDDIPMTAYDSRSFVTRLLPNASSYHDFSEIGNPHVFPFHQICYHDILKRCIHQENPEQIKRDTLFDVLEDLNGGRYVRLQISYGEPEPSAEQVWCTTKGQEILVVNPVRIPQLDSDLDVIMKSLEKKGSPHQNSQSEDIFNILPIELRREVFKHLSVGSILAVKAASLAMHTTTLPRGLWNHRLRSEMPWLWEIHDIDVLQSQESEYKASNLLLDIQTKSQYTSDNDGYILGLANRRRIWGVCEQIRSRYMEKLKGVSAVFVPSNQPSASKILQISECSMTGPLEGPKSMFMLRTSLDLKKYWLNKHVRSSPGKLIFQSLLGYNS</sequence>
<dbReference type="InterPro" id="IPR036047">
    <property type="entry name" value="F-box-like_dom_sf"/>
</dbReference>
<dbReference type="EMBL" id="CM002798">
    <property type="protein sequence ID" value="KZN94402.1"/>
    <property type="molecule type" value="Genomic_DNA"/>
</dbReference>
<reference evidence="1" key="1">
    <citation type="journal article" date="2014" name="Genome Announc.">
        <title>Complete sequencing and chromosome-scale genome assembly of the industrial progenitor strain P2niaD18 from the penicillin producer Penicillium chrysogenum.</title>
        <authorList>
            <person name="Specht T."/>
            <person name="Dahlmann T.A."/>
            <person name="Zadra I."/>
            <person name="Kurnsteiner H."/>
            <person name="Kuck U."/>
        </authorList>
    </citation>
    <scope>NUCLEOTIDE SEQUENCE [LARGE SCALE GENOMIC DNA]</scope>
    <source>
        <strain evidence="1">P2niaD18</strain>
    </source>
</reference>
<evidence type="ECO:0000313" key="1">
    <source>
        <dbReference type="EMBL" id="KZN94402.1"/>
    </source>
</evidence>